<accession>A0AAD8Q762</accession>
<dbReference type="EMBL" id="JAHLJV010000010">
    <property type="protein sequence ID" value="KAK1596950.1"/>
    <property type="molecule type" value="Genomic_DNA"/>
</dbReference>
<dbReference type="Proteomes" id="UP001230504">
    <property type="component" value="Unassembled WGS sequence"/>
</dbReference>
<keyword evidence="2" id="KW-1185">Reference proteome</keyword>
<proteinExistence type="predicted"/>
<reference evidence="1" key="1">
    <citation type="submission" date="2021-06" db="EMBL/GenBank/DDBJ databases">
        <title>Comparative genomics, transcriptomics and evolutionary studies reveal genomic signatures of adaptation to plant cell wall in hemibiotrophic fungi.</title>
        <authorList>
            <consortium name="DOE Joint Genome Institute"/>
            <person name="Baroncelli R."/>
            <person name="Diaz J.F."/>
            <person name="Benocci T."/>
            <person name="Peng M."/>
            <person name="Battaglia E."/>
            <person name="Haridas S."/>
            <person name="Andreopoulos W."/>
            <person name="Labutti K."/>
            <person name="Pangilinan J."/>
            <person name="Floch G.L."/>
            <person name="Makela M.R."/>
            <person name="Henrissat B."/>
            <person name="Grigoriev I.V."/>
            <person name="Crouch J.A."/>
            <person name="De Vries R.P."/>
            <person name="Sukno S.A."/>
            <person name="Thon M.R."/>
        </authorList>
    </citation>
    <scope>NUCLEOTIDE SEQUENCE</scope>
    <source>
        <strain evidence="1">CBS 125086</strain>
    </source>
</reference>
<evidence type="ECO:0000313" key="2">
    <source>
        <dbReference type="Proteomes" id="UP001230504"/>
    </source>
</evidence>
<protein>
    <submittedName>
        <fullName evidence="1">Uncharacterized protein</fullName>
    </submittedName>
</protein>
<comment type="caution">
    <text evidence="1">The sequence shown here is derived from an EMBL/GenBank/DDBJ whole genome shotgun (WGS) entry which is preliminary data.</text>
</comment>
<dbReference type="AlphaFoldDB" id="A0AAD8Q762"/>
<name>A0AAD8Q762_9PEZI</name>
<dbReference type="RefSeq" id="XP_060417787.1">
    <property type="nucleotide sequence ID" value="XM_060552779.1"/>
</dbReference>
<organism evidence="1 2">
    <name type="scientific">Colletotrichum navitas</name>
    <dbReference type="NCBI Taxonomy" id="681940"/>
    <lineage>
        <taxon>Eukaryota</taxon>
        <taxon>Fungi</taxon>
        <taxon>Dikarya</taxon>
        <taxon>Ascomycota</taxon>
        <taxon>Pezizomycotina</taxon>
        <taxon>Sordariomycetes</taxon>
        <taxon>Hypocreomycetidae</taxon>
        <taxon>Glomerellales</taxon>
        <taxon>Glomerellaceae</taxon>
        <taxon>Colletotrichum</taxon>
        <taxon>Colletotrichum graminicola species complex</taxon>
    </lineage>
</organism>
<evidence type="ECO:0000313" key="1">
    <source>
        <dbReference type="EMBL" id="KAK1596950.1"/>
    </source>
</evidence>
<sequence length="169" mass="18618">MGACSPWSSSLTPPLVPGYGWPLWQTPKRLSDFYATAKRRAAGNPSSTPFCNPLALALALAPFLCRRSLLLSPGRLGVAGGLPDRRWCIRTSLLYSHIRRITPPGIPFTFTKYTTGLDQSQLDGADILASRIASYRSRTVNRYKCSNQARTCAREESVGATMSRFDSIF</sequence>
<gene>
    <name evidence="1" type="ORF">LY79DRAFT_36530</name>
</gene>
<dbReference type="GeneID" id="85437019"/>